<feature type="transmembrane region" description="Helical" evidence="1">
    <location>
        <begin position="49"/>
        <end position="67"/>
    </location>
</feature>
<evidence type="ECO:0000259" key="2">
    <source>
        <dbReference type="Pfam" id="PF13116"/>
    </source>
</evidence>
<sequence>MSEIRGEKVSFNKKDIKPLDTLPSAQAEDPIIVHCPPPRSRMRRVGRTIVLALMLVLTAIGSAFVAIEGGVVDGTLSTRASDALNNAIGPRYAATVGSAAIRFDSNFRLALEARDVDIVERASGLHLTRTEAMRMAIDPLALVAGRISIRHMEADGVHLDTGALPAGDPVALSQVRVDRLPQLLEQSFQRLDEARGLMERTGTRSIRISGVEVLLPAAPGRRPTALEIAEIDLARSGPGEITVTGEVTLDGQAAALKANASVVNGVTSALSATLTGMEMTPFLLRRADDGAPRDGVQGTVDLDLSAVRARESTKPAITATLRQSPGLFYFDGVAQQLSGGSIHAAYDFSRNSLELLPSEIRFGPTVLPFVGAVIDLNRLDASDTRPGFGLSILISGARAEAEGSGEPPAIFDLRAGGRYLSVERELQVDDMLVSSPLGSMAGSLRVHFGDESPEISFGAQLPTMQVTGVKQLWPFWMARKARDWVLENMFGGTVTEGSIAVFIPAGRMRGPDHPMELDANELQIAFNIDNARMNLPGEIPPLRDLKGRFDLRGELMNVNVEKANSYFPSGRVVDVGTSQFTIPSTYAKPLMGELKLSVSGAADAIAELADFAPLNALKETDFKPEDFVGTASANVTARMGLISEHDPPAPTWSTEIALTDVDLVPKFSDRTITDVTGLLRVDPQAARLKADASIDDVPSQVTLVAPVGKNSPVVRERHIVATLNNAQRRKLVPGLDDVVDGTMRAEISLLENDRQTISLDLTQADLSVPGVGWTKGNGVPATATFDVLDVGGSKRIENFQLDGKGFGARGEFTLQDGSLQSGRFSQLKLSPSDNFSVDLRRQRGGLHVSAAGSSADLRPILKKLRSSGETGDEGDEDITVDVKLDKAFGFGEETLSNVAMLFSTRNGSIAAADFSAVTASGEAVVSRMNEGAAISITSGDAGAVARFADLYNRMRGGLLNVTLRAQQGGVWSGSIDIRNFALLNESRLQSLVSTPVGEDGRSLNAAVRRDIDVSSARFQRGFARVVYRDGSLSIENGIVRGEQIGASFQGMLRDAAGRMDMTGTFMPAYGLNRLFAELPIIGAILGNGRDRGLLGITFKLEGPFEQPRLTVNPLSIIAPGIFRQIFEFQ</sequence>
<gene>
    <name evidence="3" type="ORF">REJC140_03895</name>
</gene>
<dbReference type="Proteomes" id="UP000606921">
    <property type="component" value="Unassembled WGS sequence"/>
</dbReference>
<dbReference type="InterPro" id="IPR025263">
    <property type="entry name" value="YhdP_central"/>
</dbReference>
<protein>
    <submittedName>
        <fullName evidence="3">Membrane protein</fullName>
    </submittedName>
</protein>
<dbReference type="Pfam" id="PF13116">
    <property type="entry name" value="YhdP"/>
    <property type="match status" value="1"/>
</dbReference>
<keyword evidence="1" id="KW-0472">Membrane</keyword>
<keyword evidence="4" id="KW-1185">Reference proteome</keyword>
<dbReference type="RefSeq" id="WP_142593255.1">
    <property type="nucleotide sequence ID" value="NZ_CABFWF030000013.1"/>
</dbReference>
<feature type="domain" description="YhdP central" evidence="2">
    <location>
        <begin position="423"/>
        <end position="862"/>
    </location>
</feature>
<dbReference type="EMBL" id="CABFWF030000013">
    <property type="protein sequence ID" value="CAD7044946.1"/>
    <property type="molecule type" value="Genomic_DNA"/>
</dbReference>
<reference evidence="3 4" key="1">
    <citation type="submission" date="2020-11" db="EMBL/GenBank/DDBJ databases">
        <authorList>
            <person name="Lassalle F."/>
        </authorList>
    </citation>
    <scope>NUCLEOTIDE SEQUENCE [LARGE SCALE GENOMIC DNA]</scope>
    <source>
        <strain evidence="3 4">JC140</strain>
    </source>
</reference>
<accession>A0ABM8PRT4</accession>
<keyword evidence="1" id="KW-1133">Transmembrane helix</keyword>
<keyword evidence="1" id="KW-0812">Transmembrane</keyword>
<name>A0ABM8PRT4_9HYPH</name>
<evidence type="ECO:0000256" key="1">
    <source>
        <dbReference type="SAM" id="Phobius"/>
    </source>
</evidence>
<evidence type="ECO:0000313" key="3">
    <source>
        <dbReference type="EMBL" id="CAD7044946.1"/>
    </source>
</evidence>
<evidence type="ECO:0000313" key="4">
    <source>
        <dbReference type="Proteomes" id="UP000606921"/>
    </source>
</evidence>
<proteinExistence type="predicted"/>
<organism evidence="3 4">
    <name type="scientific">Pseudorhizobium endolithicum</name>
    <dbReference type="NCBI Taxonomy" id="1191678"/>
    <lineage>
        <taxon>Bacteria</taxon>
        <taxon>Pseudomonadati</taxon>
        <taxon>Pseudomonadota</taxon>
        <taxon>Alphaproteobacteria</taxon>
        <taxon>Hyphomicrobiales</taxon>
        <taxon>Rhizobiaceae</taxon>
        <taxon>Rhizobium/Agrobacterium group</taxon>
        <taxon>Pseudorhizobium</taxon>
    </lineage>
</organism>
<comment type="caution">
    <text evidence="3">The sequence shown here is derived from an EMBL/GenBank/DDBJ whole genome shotgun (WGS) entry which is preliminary data.</text>
</comment>